<evidence type="ECO:0000259" key="1">
    <source>
        <dbReference type="Pfam" id="PF00561"/>
    </source>
</evidence>
<keyword evidence="3" id="KW-1185">Reference proteome</keyword>
<dbReference type="EMBL" id="CP013979">
    <property type="protein sequence ID" value="ANJ28491.1"/>
    <property type="molecule type" value="Genomic_DNA"/>
</dbReference>
<gene>
    <name evidence="2" type="ORF">ATC03_19120</name>
</gene>
<dbReference type="KEGG" id="agy:ATC03_19120"/>
<dbReference type="SUPFAM" id="SSF53474">
    <property type="entry name" value="alpha/beta-Hydrolases"/>
    <property type="match status" value="1"/>
</dbReference>
<dbReference type="PANTHER" id="PTHR43689:SF8">
    <property type="entry name" value="ALPHA_BETA-HYDROLASES SUPERFAMILY PROTEIN"/>
    <property type="match status" value="1"/>
</dbReference>
<dbReference type="InterPro" id="IPR000073">
    <property type="entry name" value="AB_hydrolase_1"/>
</dbReference>
<dbReference type="OrthoDB" id="9785847at2"/>
<sequence length="340" mass="35834">MSAPASDTASIPTMTDPVRMVRADERGAARAPLAPASAPPATPIALKAVAGGIRLASKISPELGARLALPLFTRVGRRVPVAGADAATHTDARRGHVRIPGIRRTGVDVVTYEWGGGPDVVVLAHGWQSRASVFAPLVRELRSEGFRVVAFDAPANGDSPGRDTYLVDHLDILSALQQRYGRFHALIGHSFGGTASLLAPGEGVDTRRVASVAAAGSAHVFVDEFGRLVGLDAATRDALARGFARKLFSDVENPFQRYSALAHPLPDGVPLLVVHDRGDRRVPFAEAPKIAAANPGRTRFVPTDGLGHNRILRADVTLDAVVDFVTAPDAALTPAHPMVE</sequence>
<organism evidence="2 3">
    <name type="scientific">Agromyces aureus</name>
    <dbReference type="NCBI Taxonomy" id="453304"/>
    <lineage>
        <taxon>Bacteria</taxon>
        <taxon>Bacillati</taxon>
        <taxon>Actinomycetota</taxon>
        <taxon>Actinomycetes</taxon>
        <taxon>Micrococcales</taxon>
        <taxon>Microbacteriaceae</taxon>
        <taxon>Agromyces</taxon>
    </lineage>
</organism>
<reference evidence="2 3" key="1">
    <citation type="journal article" date="2016" name="Int. J. Syst. Evol. Microbiol.">
        <title>Agromyces aureus sp. nov., isolated from the rhizosphere of Salix caprea L. grown in a heavy-metal-contaminated soil.</title>
        <authorList>
            <person name="Corretto E."/>
            <person name="Antonielli L."/>
            <person name="Sessitsch A."/>
            <person name="Compant S."/>
            <person name="Gorfer M."/>
            <person name="Kuffner M."/>
            <person name="Brader G."/>
        </authorList>
    </citation>
    <scope>NUCLEOTIDE SEQUENCE [LARGE SCALE GENOMIC DNA]</scope>
    <source>
        <strain evidence="2 3">AR33</strain>
    </source>
</reference>
<accession>A0A191WJQ6</accession>
<protein>
    <recommendedName>
        <fullName evidence="1">AB hydrolase-1 domain-containing protein</fullName>
    </recommendedName>
</protein>
<reference evidence="3" key="2">
    <citation type="submission" date="2016-01" db="EMBL/GenBank/DDBJ databases">
        <title>Complete genome sequence of Agromyces aureus AR33T and comparison with related organisms.</title>
        <authorList>
            <person name="Corretto E."/>
            <person name="Antonielli L."/>
            <person name="Sessitsch A."/>
            <person name="Brader G."/>
        </authorList>
    </citation>
    <scope>NUCLEOTIDE SEQUENCE [LARGE SCALE GENOMIC DNA]</scope>
    <source>
        <strain evidence="3">AR33</strain>
    </source>
</reference>
<dbReference type="RefSeq" id="WP_067880697.1">
    <property type="nucleotide sequence ID" value="NZ_CP013979.1"/>
</dbReference>
<dbReference type="Gene3D" id="3.40.50.1820">
    <property type="entry name" value="alpha/beta hydrolase"/>
    <property type="match status" value="1"/>
</dbReference>
<dbReference type="AlphaFoldDB" id="A0A191WJQ6"/>
<proteinExistence type="predicted"/>
<evidence type="ECO:0000313" key="3">
    <source>
        <dbReference type="Proteomes" id="UP000078437"/>
    </source>
</evidence>
<dbReference type="PANTHER" id="PTHR43689">
    <property type="entry name" value="HYDROLASE"/>
    <property type="match status" value="1"/>
</dbReference>
<dbReference type="InterPro" id="IPR029058">
    <property type="entry name" value="AB_hydrolase_fold"/>
</dbReference>
<dbReference type="STRING" id="453304.ATC03_19120"/>
<feature type="domain" description="AB hydrolase-1" evidence="1">
    <location>
        <begin position="120"/>
        <end position="249"/>
    </location>
</feature>
<dbReference type="GO" id="GO:0003824">
    <property type="term" value="F:catalytic activity"/>
    <property type="evidence" value="ECO:0007669"/>
    <property type="project" value="UniProtKB-ARBA"/>
</dbReference>
<dbReference type="Pfam" id="PF00561">
    <property type="entry name" value="Abhydrolase_1"/>
    <property type="match status" value="1"/>
</dbReference>
<dbReference type="Proteomes" id="UP000078437">
    <property type="component" value="Chromosome"/>
</dbReference>
<name>A0A191WJQ6_9MICO</name>
<evidence type="ECO:0000313" key="2">
    <source>
        <dbReference type="EMBL" id="ANJ28491.1"/>
    </source>
</evidence>